<protein>
    <recommendedName>
        <fullName evidence="2 8">Transcription elongation factor GreA</fullName>
    </recommendedName>
    <alternativeName>
        <fullName evidence="7 8">Transcript cleavage factor GreA</fullName>
    </alternativeName>
</protein>
<dbReference type="Pfam" id="PF03449">
    <property type="entry name" value="GreA_GreB_N"/>
    <property type="match status" value="1"/>
</dbReference>
<keyword evidence="5 8" id="KW-0804">Transcription</keyword>
<evidence type="ECO:0000256" key="3">
    <source>
        <dbReference type="ARBA" id="ARBA00023015"/>
    </source>
</evidence>
<dbReference type="InterPro" id="IPR006359">
    <property type="entry name" value="Tscrpt_elong_fac_GreA"/>
</dbReference>
<keyword evidence="12" id="KW-0251">Elongation factor</keyword>
<dbReference type="NCBIfam" id="NF001263">
    <property type="entry name" value="PRK00226.1-4"/>
    <property type="match status" value="1"/>
</dbReference>
<sequence>MPVNVESNSKLKQRSIVKVNYLSKEGYNKLKDELRDLVTRGRKEIAKQIDEARSHGDLSENAEYDAAKEAQGKMEARISELENIMANSRILDEKNMDDSRVYILSTVTIFNRKTRKEMQYTLVSKDEADFNKGKISVDSPIGKALMGKSKGDTVKVKVPAGTLELEIREIERQA</sequence>
<dbReference type="FunFam" id="3.10.50.30:FF:000001">
    <property type="entry name" value="Transcription elongation factor GreA"/>
    <property type="match status" value="1"/>
</dbReference>
<keyword evidence="12" id="KW-0648">Protein biosynthesis</keyword>
<organism evidence="12 13">
    <name type="scientific">Natronogracilivirga saccharolytica</name>
    <dbReference type="NCBI Taxonomy" id="2812953"/>
    <lineage>
        <taxon>Bacteria</taxon>
        <taxon>Pseudomonadati</taxon>
        <taxon>Balneolota</taxon>
        <taxon>Balneolia</taxon>
        <taxon>Balneolales</taxon>
        <taxon>Cyclonatronaceae</taxon>
        <taxon>Natronogracilivirga</taxon>
    </lineage>
</organism>
<dbReference type="SUPFAM" id="SSF46557">
    <property type="entry name" value="GreA transcript cleavage protein, N-terminal domain"/>
    <property type="match status" value="1"/>
</dbReference>
<keyword evidence="3 8" id="KW-0805">Transcription regulation</keyword>
<dbReference type="NCBIfam" id="TIGR01462">
    <property type="entry name" value="greA"/>
    <property type="match status" value="1"/>
</dbReference>
<dbReference type="PANTHER" id="PTHR30437">
    <property type="entry name" value="TRANSCRIPTION ELONGATION FACTOR GREA"/>
    <property type="match status" value="1"/>
</dbReference>
<feature type="domain" description="Transcription elongation factor GreA/GreB C-terminal" evidence="10">
    <location>
        <begin position="98"/>
        <end position="171"/>
    </location>
</feature>
<evidence type="ECO:0000256" key="1">
    <source>
        <dbReference type="ARBA" id="ARBA00008213"/>
    </source>
</evidence>
<dbReference type="InterPro" id="IPR023459">
    <property type="entry name" value="Tscrpt_elong_fac_GreA/B_fam"/>
</dbReference>
<name>A0A8J7UUJ3_9BACT</name>
<dbReference type="InterPro" id="IPR022691">
    <property type="entry name" value="Tscrpt_elong_fac_GreA/B_N"/>
</dbReference>
<feature type="domain" description="Transcription elongation factor GreA/GreB N-terminal" evidence="11">
    <location>
        <begin position="20"/>
        <end position="90"/>
    </location>
</feature>
<dbReference type="AlphaFoldDB" id="A0A8J7UUJ3"/>
<evidence type="ECO:0000256" key="8">
    <source>
        <dbReference type="HAMAP-Rule" id="MF_00105"/>
    </source>
</evidence>
<accession>A0A8J7UUJ3</accession>
<dbReference type="Gene3D" id="3.10.50.30">
    <property type="entry name" value="Transcription elongation factor, GreA/GreB, C-terminal domain"/>
    <property type="match status" value="1"/>
</dbReference>
<evidence type="ECO:0000313" key="12">
    <source>
        <dbReference type="EMBL" id="MBP3193686.1"/>
    </source>
</evidence>
<comment type="similarity">
    <text evidence="1 8 9">Belongs to the GreA/GreB family.</text>
</comment>
<dbReference type="GO" id="GO:0032784">
    <property type="term" value="P:regulation of DNA-templated transcription elongation"/>
    <property type="evidence" value="ECO:0007669"/>
    <property type="project" value="UniProtKB-UniRule"/>
</dbReference>
<dbReference type="GO" id="GO:0003677">
    <property type="term" value="F:DNA binding"/>
    <property type="evidence" value="ECO:0007669"/>
    <property type="project" value="UniProtKB-UniRule"/>
</dbReference>
<dbReference type="PIRSF" id="PIRSF006092">
    <property type="entry name" value="GreA_GreB"/>
    <property type="match status" value="1"/>
</dbReference>
<dbReference type="Proteomes" id="UP000673975">
    <property type="component" value="Unassembled WGS sequence"/>
</dbReference>
<evidence type="ECO:0000256" key="5">
    <source>
        <dbReference type="ARBA" id="ARBA00023163"/>
    </source>
</evidence>
<dbReference type="GO" id="GO:0003746">
    <property type="term" value="F:translation elongation factor activity"/>
    <property type="evidence" value="ECO:0007669"/>
    <property type="project" value="UniProtKB-KW"/>
</dbReference>
<evidence type="ECO:0000256" key="9">
    <source>
        <dbReference type="RuleBase" id="RU000556"/>
    </source>
</evidence>
<dbReference type="PROSITE" id="PS00829">
    <property type="entry name" value="GREAB_1"/>
    <property type="match status" value="1"/>
</dbReference>
<evidence type="ECO:0000256" key="6">
    <source>
        <dbReference type="ARBA" id="ARBA00024916"/>
    </source>
</evidence>
<dbReference type="GO" id="GO:0006354">
    <property type="term" value="P:DNA-templated transcription elongation"/>
    <property type="evidence" value="ECO:0007669"/>
    <property type="project" value="TreeGrafter"/>
</dbReference>
<evidence type="ECO:0000313" key="13">
    <source>
        <dbReference type="Proteomes" id="UP000673975"/>
    </source>
</evidence>
<dbReference type="InterPro" id="IPR036953">
    <property type="entry name" value="GreA/GreB_C_sf"/>
</dbReference>
<evidence type="ECO:0000256" key="2">
    <source>
        <dbReference type="ARBA" id="ARBA00013729"/>
    </source>
</evidence>
<comment type="caution">
    <text evidence="12">The sequence shown here is derived from an EMBL/GenBank/DDBJ whole genome shotgun (WGS) entry which is preliminary data.</text>
</comment>
<dbReference type="NCBIfam" id="NF001261">
    <property type="entry name" value="PRK00226.1-2"/>
    <property type="match status" value="1"/>
</dbReference>
<dbReference type="PANTHER" id="PTHR30437:SF4">
    <property type="entry name" value="TRANSCRIPTION ELONGATION FACTOR GREA"/>
    <property type="match status" value="1"/>
</dbReference>
<dbReference type="InterPro" id="IPR018151">
    <property type="entry name" value="TF_GreA/GreB_CS"/>
</dbReference>
<evidence type="ECO:0000259" key="11">
    <source>
        <dbReference type="Pfam" id="PF03449"/>
    </source>
</evidence>
<reference evidence="12" key="1">
    <citation type="submission" date="2021-02" db="EMBL/GenBank/DDBJ databases">
        <title>Natronogracilivirga saccharolytica gen. nov. sp. nov. a new anaerobic, haloalkiliphilic carbohydrate-fermenting bacterium from soda lake and proposing of Cyclonatronumiaceae fam. nov. in the phylum Balneolaeota.</title>
        <authorList>
            <person name="Zhilina T.N."/>
            <person name="Sorokin D.Y."/>
            <person name="Zavarzina D.G."/>
            <person name="Toshchakov S.V."/>
            <person name="Kublanov I.V."/>
        </authorList>
    </citation>
    <scope>NUCLEOTIDE SEQUENCE</scope>
    <source>
        <strain evidence="12">Z-1702</strain>
    </source>
</reference>
<keyword evidence="13" id="KW-1185">Reference proteome</keyword>
<dbReference type="SUPFAM" id="SSF54534">
    <property type="entry name" value="FKBP-like"/>
    <property type="match status" value="1"/>
</dbReference>
<dbReference type="HAMAP" id="MF_00105">
    <property type="entry name" value="GreA_GreB"/>
    <property type="match status" value="1"/>
</dbReference>
<comment type="function">
    <text evidence="6 8 9">Necessary for efficient RNA polymerase transcription elongation past template-encoded arresting sites. The arresting sites in DNA have the property of trapping a certain fraction of elongating RNA polymerases that pass through, resulting in locked ternary complexes. Cleavage of the nascent transcript by cleavage factors such as GreA or GreB allows the resumption of elongation from the new 3'terminus. GreA releases sequences of 2 to 3 nucleotides.</text>
</comment>
<dbReference type="InterPro" id="IPR036805">
    <property type="entry name" value="Tscrpt_elong_fac_GreA/B_N_sf"/>
</dbReference>
<dbReference type="Pfam" id="PF01272">
    <property type="entry name" value="GreA_GreB"/>
    <property type="match status" value="1"/>
</dbReference>
<proteinExistence type="inferred from homology"/>
<dbReference type="FunFam" id="1.10.287.180:FF:000001">
    <property type="entry name" value="Transcription elongation factor GreA"/>
    <property type="match status" value="1"/>
</dbReference>
<dbReference type="InterPro" id="IPR028624">
    <property type="entry name" value="Tscrpt_elong_fac_GreA/B"/>
</dbReference>
<dbReference type="EMBL" id="JAFIDN010000013">
    <property type="protein sequence ID" value="MBP3193686.1"/>
    <property type="molecule type" value="Genomic_DNA"/>
</dbReference>
<evidence type="ECO:0000256" key="4">
    <source>
        <dbReference type="ARBA" id="ARBA00023125"/>
    </source>
</evidence>
<dbReference type="GO" id="GO:0070063">
    <property type="term" value="F:RNA polymerase binding"/>
    <property type="evidence" value="ECO:0007669"/>
    <property type="project" value="InterPro"/>
</dbReference>
<gene>
    <name evidence="8 12" type="primary">greA</name>
    <name evidence="12" type="ORF">NATSA_13500</name>
</gene>
<dbReference type="Gene3D" id="1.10.287.180">
    <property type="entry name" value="Transcription elongation factor, GreA/GreB, N-terminal domain"/>
    <property type="match status" value="1"/>
</dbReference>
<evidence type="ECO:0000259" key="10">
    <source>
        <dbReference type="Pfam" id="PF01272"/>
    </source>
</evidence>
<dbReference type="InterPro" id="IPR001437">
    <property type="entry name" value="Tscrpt_elong_fac_GreA/B_C"/>
</dbReference>
<keyword evidence="4 8" id="KW-0238">DNA-binding</keyword>
<evidence type="ECO:0000256" key="7">
    <source>
        <dbReference type="ARBA" id="ARBA00030776"/>
    </source>
</evidence>